<dbReference type="PANTHER" id="PTHR43790">
    <property type="entry name" value="CARBOHYDRATE TRANSPORT ATP-BINDING PROTEIN MG119-RELATED"/>
    <property type="match status" value="1"/>
</dbReference>
<evidence type="ECO:0000313" key="4">
    <source>
        <dbReference type="EMBL" id="NMF47512.1"/>
    </source>
</evidence>
<dbReference type="PROSITE" id="PS50893">
    <property type="entry name" value="ABC_TRANSPORTER_2"/>
    <property type="match status" value="2"/>
</dbReference>
<dbReference type="PROSITE" id="PS00211">
    <property type="entry name" value="ABC_TRANSPORTER_1"/>
    <property type="match status" value="1"/>
</dbReference>
<comment type="caution">
    <text evidence="4">The sequence shown here is derived from an EMBL/GenBank/DDBJ whole genome shotgun (WGS) entry which is preliminary data.</text>
</comment>
<dbReference type="InterPro" id="IPR003439">
    <property type="entry name" value="ABC_transporter-like_ATP-bd"/>
</dbReference>
<dbReference type="InterPro" id="IPR003593">
    <property type="entry name" value="AAA+_ATPase"/>
</dbReference>
<name>A0A7X9U4I9_9GAMM</name>
<dbReference type="AlphaFoldDB" id="A0A7X9U4I9"/>
<dbReference type="GO" id="GO:0005524">
    <property type="term" value="F:ATP binding"/>
    <property type="evidence" value="ECO:0007669"/>
    <property type="project" value="UniProtKB-KW"/>
</dbReference>
<proteinExistence type="predicted"/>
<dbReference type="CDD" id="cd03215">
    <property type="entry name" value="ABC_Carb_Monos_II"/>
    <property type="match status" value="1"/>
</dbReference>
<keyword evidence="2 4" id="KW-0067">ATP-binding</keyword>
<evidence type="ECO:0000256" key="2">
    <source>
        <dbReference type="ARBA" id="ARBA00022840"/>
    </source>
</evidence>
<dbReference type="Gene3D" id="3.40.50.300">
    <property type="entry name" value="P-loop containing nucleotide triphosphate hydrolases"/>
    <property type="match status" value="2"/>
</dbReference>
<dbReference type="InterPro" id="IPR050107">
    <property type="entry name" value="ABC_carbohydrate_import_ATPase"/>
</dbReference>
<evidence type="ECO:0000259" key="3">
    <source>
        <dbReference type="PROSITE" id="PS50893"/>
    </source>
</evidence>
<feature type="domain" description="ABC transporter" evidence="3">
    <location>
        <begin position="7"/>
        <end position="239"/>
    </location>
</feature>
<dbReference type="InterPro" id="IPR017871">
    <property type="entry name" value="ABC_transporter-like_CS"/>
</dbReference>
<dbReference type="RefSeq" id="WP_170071243.1">
    <property type="nucleotide sequence ID" value="NZ_JABBCX010000002.1"/>
</dbReference>
<organism evidence="4 5">
    <name type="scientific">Pseudoalteromonas arctica</name>
    <dbReference type="NCBI Taxonomy" id="394751"/>
    <lineage>
        <taxon>Bacteria</taxon>
        <taxon>Pseudomonadati</taxon>
        <taxon>Pseudomonadota</taxon>
        <taxon>Gammaproteobacteria</taxon>
        <taxon>Alteromonadales</taxon>
        <taxon>Pseudoalteromonadaceae</taxon>
        <taxon>Pseudoalteromonas</taxon>
    </lineage>
</organism>
<dbReference type="EMBL" id="JABBCX010000002">
    <property type="protein sequence ID" value="NMF47512.1"/>
    <property type="molecule type" value="Genomic_DNA"/>
</dbReference>
<evidence type="ECO:0000256" key="1">
    <source>
        <dbReference type="ARBA" id="ARBA00022741"/>
    </source>
</evidence>
<sequence>MNNKYRLTMQGMTKKYPGCIANNGVTLKIKHGEVHALLGENGAGKSTLMKMLYGVVKPDQGDMFFNGRIMNIKEPADARDLGVGMVFQHFSLFETLTVAQNIELALGDLAGHSSTLAGRITKTSTRYGMPLDPHRLVSTLSTGERQRVEIVRCLLLDIQLLILDEPTSVLTPQEVDALFKTLKSLKREGCSVLFISHKLHEVIELCDSATILRGGKVSGHCIPKNETSESIARLMVGDNTPISNQTRRALGTADFLTVNSLTTAAQALFETPLKNINFAVQQGEIVGIAGVAGNGQEELLKVLSGEQIQASSRAIKFKNTVVDALSPLKRRRLGLACVPEDRLGRGAVPTMDLAQNTLLTSFDSGLVKNGFLVKQKITELANKIITKYKVKTPSFRTHAASLSGGNLQKFIIGREVEQSPKLLVMSHPTWGVDIGAQVAIHEAILKLRDEGCAVLVISEDLDELYKICDRIGAICDGKLSPILNTDTVPLVQLGQWMAGDFSDDLNNLPTLQTSKGALA</sequence>
<dbReference type="SMART" id="SM00382">
    <property type="entry name" value="AAA"/>
    <property type="match status" value="1"/>
</dbReference>
<dbReference type="PANTHER" id="PTHR43790:SF4">
    <property type="entry name" value="GUANOSINE IMPORT ATP-BINDING PROTEIN NUPO"/>
    <property type="match status" value="1"/>
</dbReference>
<dbReference type="GO" id="GO:0016887">
    <property type="term" value="F:ATP hydrolysis activity"/>
    <property type="evidence" value="ECO:0007669"/>
    <property type="project" value="InterPro"/>
</dbReference>
<dbReference type="Proteomes" id="UP000519126">
    <property type="component" value="Unassembled WGS sequence"/>
</dbReference>
<keyword evidence="1" id="KW-0547">Nucleotide-binding</keyword>
<accession>A0A7X9U4I9</accession>
<evidence type="ECO:0000313" key="5">
    <source>
        <dbReference type="Proteomes" id="UP000519126"/>
    </source>
</evidence>
<dbReference type="Pfam" id="PF00005">
    <property type="entry name" value="ABC_tran"/>
    <property type="match status" value="2"/>
</dbReference>
<dbReference type="SUPFAM" id="SSF52540">
    <property type="entry name" value="P-loop containing nucleoside triphosphate hydrolases"/>
    <property type="match status" value="2"/>
</dbReference>
<dbReference type="CDD" id="cd03216">
    <property type="entry name" value="ABC_Carb_Monos_I"/>
    <property type="match status" value="1"/>
</dbReference>
<dbReference type="InterPro" id="IPR027417">
    <property type="entry name" value="P-loop_NTPase"/>
</dbReference>
<feature type="domain" description="ABC transporter" evidence="3">
    <location>
        <begin position="256"/>
        <end position="501"/>
    </location>
</feature>
<gene>
    <name evidence="4" type="ORF">HHL01_04885</name>
</gene>
<protein>
    <submittedName>
        <fullName evidence="4">ABC transporter ATP-binding protein</fullName>
    </submittedName>
</protein>
<reference evidence="4 5" key="1">
    <citation type="submission" date="2020-04" db="EMBL/GenBank/DDBJ databases">
        <title>Genome Sequencing and Assembley of Pseudoalteromonas artica.</title>
        <authorList>
            <person name="Akerly B."/>
            <person name="Cook G."/>
        </authorList>
    </citation>
    <scope>NUCLEOTIDE SEQUENCE [LARGE SCALE GENOMIC DNA]</scope>
    <source>
        <strain evidence="4 5">NEC-BIFX-0059</strain>
    </source>
</reference>